<feature type="compositionally biased region" description="Polar residues" evidence="1">
    <location>
        <begin position="105"/>
        <end position="134"/>
    </location>
</feature>
<dbReference type="PANTHER" id="PTHR47657:SF13">
    <property type="entry name" value="ZN(2)-C6 FUNGAL-TYPE DOMAIN-CONTAINING PROTEIN-RELATED"/>
    <property type="match status" value="1"/>
</dbReference>
<feature type="domain" description="Zn(2)-C6 fungal-type" evidence="2">
    <location>
        <begin position="19"/>
        <end position="49"/>
    </location>
</feature>
<dbReference type="Pfam" id="PF00172">
    <property type="entry name" value="Zn_clus"/>
    <property type="match status" value="1"/>
</dbReference>
<evidence type="ECO:0000313" key="4">
    <source>
        <dbReference type="Proteomes" id="UP000449547"/>
    </source>
</evidence>
<dbReference type="SMART" id="SM00066">
    <property type="entry name" value="GAL4"/>
    <property type="match status" value="1"/>
</dbReference>
<dbReference type="Proteomes" id="UP000449547">
    <property type="component" value="Unassembled WGS sequence"/>
</dbReference>
<dbReference type="CDD" id="cd00067">
    <property type="entry name" value="GAL4"/>
    <property type="match status" value="1"/>
</dbReference>
<dbReference type="GO" id="GO:0008270">
    <property type="term" value="F:zinc ion binding"/>
    <property type="evidence" value="ECO:0007669"/>
    <property type="project" value="InterPro"/>
</dbReference>
<evidence type="ECO:0000256" key="1">
    <source>
        <dbReference type="SAM" id="MobiDB-lite"/>
    </source>
</evidence>
<organism evidence="3 4">
    <name type="scientific">Diutina rugosa</name>
    <name type="common">Yeast</name>
    <name type="synonym">Candida rugosa</name>
    <dbReference type="NCBI Taxonomy" id="5481"/>
    <lineage>
        <taxon>Eukaryota</taxon>
        <taxon>Fungi</taxon>
        <taxon>Dikarya</taxon>
        <taxon>Ascomycota</taxon>
        <taxon>Saccharomycotina</taxon>
        <taxon>Pichiomycetes</taxon>
        <taxon>Debaryomycetaceae</taxon>
        <taxon>Diutina</taxon>
    </lineage>
</organism>
<feature type="compositionally biased region" description="Polar residues" evidence="1">
    <location>
        <begin position="142"/>
        <end position="172"/>
    </location>
</feature>
<dbReference type="OrthoDB" id="416217at2759"/>
<evidence type="ECO:0000313" key="3">
    <source>
        <dbReference type="EMBL" id="KAA8907964.1"/>
    </source>
</evidence>
<dbReference type="SUPFAM" id="SSF57701">
    <property type="entry name" value="Zn2/Cys6 DNA-binding domain"/>
    <property type="match status" value="1"/>
</dbReference>
<dbReference type="RefSeq" id="XP_034014896.1">
    <property type="nucleotide sequence ID" value="XM_034156535.1"/>
</dbReference>
<reference evidence="3 4" key="1">
    <citation type="submission" date="2019-07" db="EMBL/GenBank/DDBJ databases">
        <title>Genome assembly of two rare yeast pathogens: Diutina rugosa and Trichomonascus ciferrii.</title>
        <authorList>
            <person name="Mixao V."/>
            <person name="Saus E."/>
            <person name="Hansen A."/>
            <person name="Lass-Flor C."/>
            <person name="Gabaldon T."/>
        </authorList>
    </citation>
    <scope>NUCLEOTIDE SEQUENCE [LARGE SCALE GENOMIC DNA]</scope>
    <source>
        <strain evidence="3 4">CBS 613</strain>
    </source>
</reference>
<dbReference type="InterPro" id="IPR001138">
    <property type="entry name" value="Zn2Cys6_DnaBD"/>
</dbReference>
<dbReference type="PANTHER" id="PTHR47657">
    <property type="entry name" value="STEROL REGULATORY ELEMENT-BINDING PROTEIN ECM22"/>
    <property type="match status" value="1"/>
</dbReference>
<feature type="region of interest" description="Disordered" evidence="1">
    <location>
        <begin position="193"/>
        <end position="216"/>
    </location>
</feature>
<name>A0A642V0B4_DIURU</name>
<accession>A0A642V0B4</accession>
<dbReference type="VEuPathDB" id="FungiDB:DIURU_000374"/>
<dbReference type="AlphaFoldDB" id="A0A642V0B4"/>
<comment type="caution">
    <text evidence="3">The sequence shown here is derived from an EMBL/GenBank/DDBJ whole genome shotgun (WGS) entry which is preliminary data.</text>
</comment>
<keyword evidence="4" id="KW-1185">Reference proteome</keyword>
<dbReference type="PROSITE" id="PS50048">
    <property type="entry name" value="ZN2_CY6_FUNGAL_2"/>
    <property type="match status" value="1"/>
</dbReference>
<evidence type="ECO:0000259" key="2">
    <source>
        <dbReference type="PROSITE" id="PS50048"/>
    </source>
</evidence>
<protein>
    <recommendedName>
        <fullName evidence="2">Zn(2)-C6 fungal-type domain-containing protein</fullName>
    </recommendedName>
</protein>
<dbReference type="InterPro" id="IPR036864">
    <property type="entry name" value="Zn2-C6_fun-type_DNA-bd_sf"/>
</dbReference>
<gene>
    <name evidence="3" type="ORF">DIURU_000374</name>
</gene>
<dbReference type="GO" id="GO:0000981">
    <property type="term" value="F:DNA-binding transcription factor activity, RNA polymerase II-specific"/>
    <property type="evidence" value="ECO:0007669"/>
    <property type="project" value="InterPro"/>
</dbReference>
<sequence>MSSPTKAKVRKPHRKSRLGCSTCKARKIKCSETMPKCHQCMKSGRRCGFEDMDEETKANHRAAQRLNEAIANSRVDVSPKENGQPVNTKDTVNGGGGGTKKPSISVDTGSSRVNPLITQMSPNLTPSQSETSHLSPWIDTQDFYSSDRSPTSQNGSQHGSYTGSQTDSQLVSPVSPMITNDDDEIIKYFESEWSRLAPPNPSQNGYADYTGYNSYN</sequence>
<dbReference type="Gene3D" id="4.10.240.10">
    <property type="entry name" value="Zn(2)-C6 fungal-type DNA-binding domain"/>
    <property type="match status" value="1"/>
</dbReference>
<feature type="region of interest" description="Disordered" evidence="1">
    <location>
        <begin position="66"/>
        <end position="178"/>
    </location>
</feature>
<dbReference type="EMBL" id="SWFT01000018">
    <property type="protein sequence ID" value="KAA8907964.1"/>
    <property type="molecule type" value="Genomic_DNA"/>
</dbReference>
<dbReference type="PROSITE" id="PS00463">
    <property type="entry name" value="ZN2_CY6_FUNGAL_1"/>
    <property type="match status" value="1"/>
</dbReference>
<dbReference type="GeneID" id="54779027"/>
<proteinExistence type="predicted"/>
<dbReference type="InterPro" id="IPR052400">
    <property type="entry name" value="Zn2-C6_fungal_TF"/>
</dbReference>